<dbReference type="EMBL" id="KV417675">
    <property type="protein sequence ID" value="KZP10700.1"/>
    <property type="molecule type" value="Genomic_DNA"/>
</dbReference>
<dbReference type="Proteomes" id="UP000076532">
    <property type="component" value="Unassembled WGS sequence"/>
</dbReference>
<dbReference type="OrthoDB" id="2653987at2759"/>
<evidence type="ECO:0000256" key="1">
    <source>
        <dbReference type="SAM" id="MobiDB-lite"/>
    </source>
</evidence>
<proteinExistence type="predicted"/>
<evidence type="ECO:0000313" key="3">
    <source>
        <dbReference type="EMBL" id="KZP10700.1"/>
    </source>
</evidence>
<organism evidence="3 4">
    <name type="scientific">Athelia psychrophila</name>
    <dbReference type="NCBI Taxonomy" id="1759441"/>
    <lineage>
        <taxon>Eukaryota</taxon>
        <taxon>Fungi</taxon>
        <taxon>Dikarya</taxon>
        <taxon>Basidiomycota</taxon>
        <taxon>Agaricomycotina</taxon>
        <taxon>Agaricomycetes</taxon>
        <taxon>Agaricomycetidae</taxon>
        <taxon>Atheliales</taxon>
        <taxon>Atheliaceae</taxon>
        <taxon>Athelia</taxon>
    </lineage>
</organism>
<evidence type="ECO:0000256" key="2">
    <source>
        <dbReference type="SAM" id="Phobius"/>
    </source>
</evidence>
<keyword evidence="2" id="KW-0472">Membrane</keyword>
<keyword evidence="4" id="KW-1185">Reference proteome</keyword>
<gene>
    <name evidence="3" type="ORF">FIBSPDRAFT_962895</name>
</gene>
<accession>A0A165ZL39</accession>
<feature type="transmembrane region" description="Helical" evidence="2">
    <location>
        <begin position="261"/>
        <end position="281"/>
    </location>
</feature>
<keyword evidence="2" id="KW-0812">Transmembrane</keyword>
<sequence length="282" mass="30875">MTSVPTSRDDDGTGRQGGVGMLINGRKDYSWDETKQDPQQYYQGHPARKKTQRDQDEEDDNKRKQALKDLVQSWMDRLQLISVITTFFASTEAGLLQTTTPSSDNPPTPALNAANAGIIGALILHSFAAILSFLASFVLVRYKLDEANKEEAKVEGHSPSSSLPLPHRQQSQRSQTQPDVEKSAIQGHSNSFQRIRSPSTYSAPVQSCNPRLEQVYGFTKHPPTDLMRRCHGLCIALATVGFVLALMGTVCYAWAVQPVGVAVFSSAVMGVCLLSAAIVLIR</sequence>
<feature type="compositionally biased region" description="Basic and acidic residues" evidence="1">
    <location>
        <begin position="25"/>
        <end position="36"/>
    </location>
</feature>
<reference evidence="3 4" key="1">
    <citation type="journal article" date="2016" name="Mol. Biol. Evol.">
        <title>Comparative Genomics of Early-Diverging Mushroom-Forming Fungi Provides Insights into the Origins of Lignocellulose Decay Capabilities.</title>
        <authorList>
            <person name="Nagy L.G."/>
            <person name="Riley R."/>
            <person name="Tritt A."/>
            <person name="Adam C."/>
            <person name="Daum C."/>
            <person name="Floudas D."/>
            <person name="Sun H."/>
            <person name="Yadav J.S."/>
            <person name="Pangilinan J."/>
            <person name="Larsson K.H."/>
            <person name="Matsuura K."/>
            <person name="Barry K."/>
            <person name="Labutti K."/>
            <person name="Kuo R."/>
            <person name="Ohm R.A."/>
            <person name="Bhattacharya S.S."/>
            <person name="Shirouzu T."/>
            <person name="Yoshinaga Y."/>
            <person name="Martin F.M."/>
            <person name="Grigoriev I.V."/>
            <person name="Hibbett D.S."/>
        </authorList>
    </citation>
    <scope>NUCLEOTIDE SEQUENCE [LARGE SCALE GENOMIC DNA]</scope>
    <source>
        <strain evidence="3 4">CBS 109695</strain>
    </source>
</reference>
<keyword evidence="2" id="KW-1133">Transmembrane helix</keyword>
<feature type="compositionally biased region" description="Low complexity" evidence="1">
    <location>
        <begin position="157"/>
        <end position="172"/>
    </location>
</feature>
<evidence type="ECO:0000313" key="4">
    <source>
        <dbReference type="Proteomes" id="UP000076532"/>
    </source>
</evidence>
<protein>
    <submittedName>
        <fullName evidence="3">Uncharacterized protein</fullName>
    </submittedName>
</protein>
<feature type="transmembrane region" description="Helical" evidence="2">
    <location>
        <begin position="78"/>
        <end position="96"/>
    </location>
</feature>
<feature type="transmembrane region" description="Helical" evidence="2">
    <location>
        <begin position="233"/>
        <end position="255"/>
    </location>
</feature>
<feature type="transmembrane region" description="Helical" evidence="2">
    <location>
        <begin position="116"/>
        <end position="140"/>
    </location>
</feature>
<feature type="region of interest" description="Disordered" evidence="1">
    <location>
        <begin position="150"/>
        <end position="187"/>
    </location>
</feature>
<name>A0A165ZL39_9AGAM</name>
<dbReference type="AlphaFoldDB" id="A0A165ZL39"/>
<feature type="region of interest" description="Disordered" evidence="1">
    <location>
        <begin position="1"/>
        <end position="63"/>
    </location>
</feature>